<keyword evidence="2" id="KW-0560">Oxidoreductase</keyword>
<feature type="domain" description="Glutamate synthase central-N" evidence="1">
    <location>
        <begin position="2"/>
        <end position="118"/>
    </location>
</feature>
<evidence type="ECO:0000259" key="1">
    <source>
        <dbReference type="Pfam" id="PF04898"/>
    </source>
</evidence>
<reference evidence="2 3" key="2">
    <citation type="submission" date="2015-01" db="EMBL/GenBank/DDBJ databases">
        <authorList>
            <consortium name="NBRP consortium"/>
            <person name="Sawabe T."/>
            <person name="Meirelles P."/>
            <person name="Feng G."/>
            <person name="Sayaka M."/>
            <person name="Hattori M."/>
            <person name="Ohkuma M."/>
        </authorList>
    </citation>
    <scope>NUCLEOTIDE SEQUENCE [LARGE SCALE GENOMIC DNA]</scope>
    <source>
        <strain evidence="3">JCM 19241</strain>
    </source>
</reference>
<dbReference type="SUPFAM" id="SSF51395">
    <property type="entry name" value="FMN-linked oxidoreductases"/>
    <property type="match status" value="1"/>
</dbReference>
<evidence type="ECO:0000313" key="2">
    <source>
        <dbReference type="EMBL" id="GAM77036.1"/>
    </source>
</evidence>
<organism evidence="2 3">
    <name type="scientific">Vibrio ishigakensis</name>
    <dbReference type="NCBI Taxonomy" id="1481914"/>
    <lineage>
        <taxon>Bacteria</taxon>
        <taxon>Pseudomonadati</taxon>
        <taxon>Pseudomonadota</taxon>
        <taxon>Gammaproteobacteria</taxon>
        <taxon>Vibrionales</taxon>
        <taxon>Vibrionaceae</taxon>
        <taxon>Vibrio</taxon>
    </lineage>
</organism>
<evidence type="ECO:0000313" key="3">
    <source>
        <dbReference type="Proteomes" id="UP000031666"/>
    </source>
</evidence>
<dbReference type="InterPro" id="IPR006982">
    <property type="entry name" value="Glu_synth_centr_N"/>
</dbReference>
<accession>A0A0B8QEK0</accession>
<dbReference type="InterPro" id="IPR013785">
    <property type="entry name" value="Aldolase_TIM"/>
</dbReference>
<dbReference type="AlphaFoldDB" id="A0A0B8QEK0"/>
<gene>
    <name evidence="2" type="ORF">JCM19241_5932</name>
</gene>
<dbReference type="GO" id="GO:0004355">
    <property type="term" value="F:glutamate synthase (NADPH) activity"/>
    <property type="evidence" value="ECO:0007669"/>
    <property type="project" value="UniProtKB-EC"/>
</dbReference>
<comment type="caution">
    <text evidence="2">The sequence shown here is derived from an EMBL/GenBank/DDBJ whole genome shotgun (WGS) entry which is preliminary data.</text>
</comment>
<dbReference type="Proteomes" id="UP000031666">
    <property type="component" value="Unassembled WGS sequence"/>
</dbReference>
<dbReference type="Gene3D" id="3.20.20.70">
    <property type="entry name" value="Aldolase class I"/>
    <property type="match status" value="1"/>
</dbReference>
<sequence>MLTDRAVNSNHAAIPAMLAVGAVHHHLIRKGLRAKCDIVVETADARETHHFATLVGYGANAVNPYLVIETMVELQRTKKLDPATSIKDLFENYRKSINGGLLKIFSKMGISTLQSYHALRSLKP</sequence>
<dbReference type="EMBL" id="BBSC01000007">
    <property type="protein sequence ID" value="GAM77036.1"/>
    <property type="molecule type" value="Genomic_DNA"/>
</dbReference>
<proteinExistence type="predicted"/>
<name>A0A0B8QEK0_9VIBR</name>
<protein>
    <submittedName>
        <fullName evidence="2">Glutamate synthase</fullName>
        <ecNumber evidence="2">1.4.1.13</ecNumber>
    </submittedName>
</protein>
<dbReference type="Pfam" id="PF04898">
    <property type="entry name" value="Glu_syn_central"/>
    <property type="match status" value="1"/>
</dbReference>
<reference evidence="2 3" key="1">
    <citation type="submission" date="2015-01" db="EMBL/GenBank/DDBJ databases">
        <title>Vibrio sp. C94 JCM 19241 whole genome shotgun sequence.</title>
        <authorList>
            <person name="Sawabe T."/>
            <person name="Meirelles P."/>
            <person name="Feng G."/>
            <person name="Sayaka M."/>
            <person name="Hattori M."/>
            <person name="Ohkuma M."/>
        </authorList>
    </citation>
    <scope>NUCLEOTIDE SEQUENCE [LARGE SCALE GENOMIC DNA]</scope>
    <source>
        <strain evidence="3">JCM 19241</strain>
    </source>
</reference>
<dbReference type="STRING" id="1481914.JCM19241_5932"/>
<dbReference type="EC" id="1.4.1.13" evidence="2"/>